<reference evidence="1 2" key="1">
    <citation type="submission" date="2020-08" db="EMBL/GenBank/DDBJ databases">
        <authorList>
            <person name="Newling K."/>
            <person name="Davey J."/>
            <person name="Forrester S."/>
        </authorList>
    </citation>
    <scope>NUCLEOTIDE SEQUENCE [LARGE SCALE GENOMIC DNA]</scope>
    <source>
        <strain evidence="2">Crithidia deanei Carvalho (ATCC PRA-265)</strain>
    </source>
</reference>
<keyword evidence="2" id="KW-1185">Reference proteome</keyword>
<evidence type="ECO:0000313" key="1">
    <source>
        <dbReference type="EMBL" id="CAD2213533.1"/>
    </source>
</evidence>
<proteinExistence type="predicted"/>
<accession>A0A7G2C479</accession>
<organism evidence="1 2">
    <name type="scientific">Angomonas deanei</name>
    <dbReference type="NCBI Taxonomy" id="59799"/>
    <lineage>
        <taxon>Eukaryota</taxon>
        <taxon>Discoba</taxon>
        <taxon>Euglenozoa</taxon>
        <taxon>Kinetoplastea</taxon>
        <taxon>Metakinetoplastina</taxon>
        <taxon>Trypanosomatida</taxon>
        <taxon>Trypanosomatidae</taxon>
        <taxon>Strigomonadinae</taxon>
        <taxon>Angomonas</taxon>
    </lineage>
</organism>
<dbReference type="OrthoDB" id="260026at2759"/>
<dbReference type="Proteomes" id="UP000515908">
    <property type="component" value="Chromosome 02"/>
</dbReference>
<sequence length="379" mass="41156">MSRCYYLLLTLSFVITLTFTDVVLYKEPITLSMNWLKLRLKNFKPSSVSIYPGNIVFNEEEASIYLAEPIVATGSVDAALSPLYLYLTYNAKIEVSGGIQLAKDHAIDGCTSGAITTKFCNMSASIFLQGINQRLLEFDVCDTVANALKDGLKDEPLAVSPPLAATGSKLSSSLYFRNLQAKSRLWTLMGVSSSVEFVSDTSMRINVGSIVDLKADVDTAKFSTSFGARILGKLINTAYNLVKDALNLPDLNNFLSTTISTSTKENITVSVTDGDSFLEDLLQNEAQLVASTYIPKSASLSFDVVADDMRCRFFGVVCTVPAESGLKVTNTRFHGLGDADAIASKLLTPFLEGILNDVVMDVMTLKATESKGRVTLRTL</sequence>
<dbReference type="VEuPathDB" id="TriTrypDB:ADEAN_000097600"/>
<name>A0A7G2C479_9TRYP</name>
<evidence type="ECO:0000313" key="2">
    <source>
        <dbReference type="Proteomes" id="UP000515908"/>
    </source>
</evidence>
<gene>
    <name evidence="1" type="ORF">ADEAN_000097600</name>
</gene>
<protein>
    <submittedName>
        <fullName evidence="1">Uncharacterized protein</fullName>
    </submittedName>
</protein>
<dbReference type="EMBL" id="LR877146">
    <property type="protein sequence ID" value="CAD2213533.1"/>
    <property type="molecule type" value="Genomic_DNA"/>
</dbReference>
<dbReference type="AlphaFoldDB" id="A0A7G2C479"/>